<dbReference type="AlphaFoldDB" id="A0A067QCI0"/>
<evidence type="ECO:0000313" key="2">
    <source>
        <dbReference type="EMBL" id="KDQ64664.1"/>
    </source>
</evidence>
<keyword evidence="3" id="KW-1185">Reference proteome</keyword>
<dbReference type="CDD" id="cd20557">
    <property type="entry name" value="CYCLIN_ScPCL1-like"/>
    <property type="match status" value="1"/>
</dbReference>
<sequence>MPSQAVFLSLWYISSLPLSLSTTGLLRDEQGYSFLWHLQGDLLPNPDLEVLISRLFLVGAMLADKWLDDLTVITKSWSRLSHIPITTLNNLEWAALQIFGYSLHISPSSWSAWLHKLLDYHSSVARLYPVSRARDSGYTLICNCLGQALEACRVGPLVTSPPAPSATPPPMMCVQEDITRLGQPHFLPPPATWSPNDDPIFIAPKRKVGMAPGTIPIQRSAGAHVQPSSINRDPLADHLGVVLIDGIQHPTDAFTFGLPLLSQPISWLRGRP</sequence>
<evidence type="ECO:0008006" key="4">
    <source>
        <dbReference type="Google" id="ProtNLM"/>
    </source>
</evidence>
<accession>A0A067QCI0</accession>
<dbReference type="EMBL" id="KL197709">
    <property type="protein sequence ID" value="KDQ64664.1"/>
    <property type="molecule type" value="Genomic_DNA"/>
</dbReference>
<keyword evidence="1" id="KW-0732">Signal</keyword>
<dbReference type="PANTHER" id="PTHR15615:SF27">
    <property type="entry name" value="PHO85 CYCLIN CLG1"/>
    <property type="match status" value="1"/>
</dbReference>
<dbReference type="Gene3D" id="1.10.472.10">
    <property type="entry name" value="Cyclin-like"/>
    <property type="match status" value="1"/>
</dbReference>
<dbReference type="InParanoid" id="A0A067QCI0"/>
<organism evidence="2 3">
    <name type="scientific">Jaapia argillacea MUCL 33604</name>
    <dbReference type="NCBI Taxonomy" id="933084"/>
    <lineage>
        <taxon>Eukaryota</taxon>
        <taxon>Fungi</taxon>
        <taxon>Dikarya</taxon>
        <taxon>Basidiomycota</taxon>
        <taxon>Agaricomycotina</taxon>
        <taxon>Agaricomycetes</taxon>
        <taxon>Agaricomycetidae</taxon>
        <taxon>Jaapiales</taxon>
        <taxon>Jaapiaceae</taxon>
        <taxon>Jaapia</taxon>
    </lineage>
</organism>
<dbReference type="PANTHER" id="PTHR15615">
    <property type="match status" value="1"/>
</dbReference>
<reference evidence="3" key="1">
    <citation type="journal article" date="2014" name="Proc. Natl. Acad. Sci. U.S.A.">
        <title>Extensive sampling of basidiomycete genomes demonstrates inadequacy of the white-rot/brown-rot paradigm for wood decay fungi.</title>
        <authorList>
            <person name="Riley R."/>
            <person name="Salamov A.A."/>
            <person name="Brown D.W."/>
            <person name="Nagy L.G."/>
            <person name="Floudas D."/>
            <person name="Held B.W."/>
            <person name="Levasseur A."/>
            <person name="Lombard V."/>
            <person name="Morin E."/>
            <person name="Otillar R."/>
            <person name="Lindquist E.A."/>
            <person name="Sun H."/>
            <person name="LaButti K.M."/>
            <person name="Schmutz J."/>
            <person name="Jabbour D."/>
            <person name="Luo H."/>
            <person name="Baker S.E."/>
            <person name="Pisabarro A.G."/>
            <person name="Walton J.D."/>
            <person name="Blanchette R.A."/>
            <person name="Henrissat B."/>
            <person name="Martin F."/>
            <person name="Cullen D."/>
            <person name="Hibbett D.S."/>
            <person name="Grigoriev I.V."/>
        </authorList>
    </citation>
    <scope>NUCLEOTIDE SEQUENCE [LARGE SCALE GENOMIC DNA]</scope>
    <source>
        <strain evidence="3">MUCL 33604</strain>
    </source>
</reference>
<protein>
    <recommendedName>
        <fullName evidence="4">Cyclin N-terminal domain-containing protein</fullName>
    </recommendedName>
</protein>
<feature type="signal peptide" evidence="1">
    <location>
        <begin position="1"/>
        <end position="21"/>
    </location>
</feature>
<dbReference type="InterPro" id="IPR013922">
    <property type="entry name" value="Cyclin_PHO80-like"/>
</dbReference>
<dbReference type="STRING" id="933084.A0A067QCI0"/>
<dbReference type="GO" id="GO:0005634">
    <property type="term" value="C:nucleus"/>
    <property type="evidence" value="ECO:0007669"/>
    <property type="project" value="TreeGrafter"/>
</dbReference>
<dbReference type="OrthoDB" id="3057497at2759"/>
<name>A0A067QCI0_9AGAM</name>
<dbReference type="HOGENOM" id="CLU_1023296_0_0_1"/>
<dbReference type="GO" id="GO:0000307">
    <property type="term" value="C:cyclin-dependent protein kinase holoenzyme complex"/>
    <property type="evidence" value="ECO:0007669"/>
    <property type="project" value="TreeGrafter"/>
</dbReference>
<feature type="chain" id="PRO_5001648035" description="Cyclin N-terminal domain-containing protein" evidence="1">
    <location>
        <begin position="22"/>
        <end position="272"/>
    </location>
</feature>
<dbReference type="Proteomes" id="UP000027265">
    <property type="component" value="Unassembled WGS sequence"/>
</dbReference>
<evidence type="ECO:0000256" key="1">
    <source>
        <dbReference type="SAM" id="SignalP"/>
    </source>
</evidence>
<proteinExistence type="predicted"/>
<dbReference type="GO" id="GO:0019901">
    <property type="term" value="F:protein kinase binding"/>
    <property type="evidence" value="ECO:0007669"/>
    <property type="project" value="InterPro"/>
</dbReference>
<dbReference type="GO" id="GO:0016538">
    <property type="term" value="F:cyclin-dependent protein serine/threonine kinase regulator activity"/>
    <property type="evidence" value="ECO:0007669"/>
    <property type="project" value="TreeGrafter"/>
</dbReference>
<evidence type="ECO:0000313" key="3">
    <source>
        <dbReference type="Proteomes" id="UP000027265"/>
    </source>
</evidence>
<gene>
    <name evidence="2" type="ORF">JAAARDRAFT_118943</name>
</gene>